<evidence type="ECO:0000313" key="7">
    <source>
        <dbReference type="EMBL" id="KAG8058703.1"/>
    </source>
</evidence>
<name>A0A8J5S5L9_ZIZPA</name>
<keyword evidence="2 6" id="KW-0328">Glycosyltransferase</keyword>
<evidence type="ECO:0000256" key="3">
    <source>
        <dbReference type="ARBA" id="ARBA00022679"/>
    </source>
</evidence>
<keyword evidence="5 6" id="KW-0961">Cell wall biogenesis/degradation</keyword>
<protein>
    <recommendedName>
        <fullName evidence="6">Fucosyltransferase</fullName>
        <ecNumber evidence="6">2.4.1.-</ecNumber>
    </recommendedName>
</protein>
<evidence type="ECO:0000256" key="2">
    <source>
        <dbReference type="ARBA" id="ARBA00022676"/>
    </source>
</evidence>
<keyword evidence="4" id="KW-0325">Glycoprotein</keyword>
<comment type="function">
    <text evidence="6">May be involved in cell wall biosynthesis.</text>
</comment>
<dbReference type="InterPro" id="IPR004938">
    <property type="entry name" value="XG_FTase"/>
</dbReference>
<dbReference type="AlphaFoldDB" id="A0A8J5S5L9"/>
<dbReference type="PANTHER" id="PTHR31889">
    <property type="entry name" value="FUCOSYLTRANSFERASE 2-RELATED"/>
    <property type="match status" value="1"/>
</dbReference>
<dbReference type="GO" id="GO:0008107">
    <property type="term" value="F:galactoside 2-alpha-L-fucosyltransferase activity"/>
    <property type="evidence" value="ECO:0007669"/>
    <property type="project" value="InterPro"/>
</dbReference>
<reference evidence="7" key="1">
    <citation type="journal article" date="2021" name="bioRxiv">
        <title>Whole Genome Assembly and Annotation of Northern Wild Rice, Zizania palustris L., Supports a Whole Genome Duplication in the Zizania Genus.</title>
        <authorList>
            <person name="Haas M."/>
            <person name="Kono T."/>
            <person name="Macchietto M."/>
            <person name="Millas R."/>
            <person name="McGilp L."/>
            <person name="Shao M."/>
            <person name="Duquette J."/>
            <person name="Hirsch C.N."/>
            <person name="Kimball J."/>
        </authorList>
    </citation>
    <scope>NUCLEOTIDE SEQUENCE</scope>
    <source>
        <tissue evidence="7">Fresh leaf tissue</tissue>
    </source>
</reference>
<proteinExistence type="inferred from homology"/>
<dbReference type="GO" id="GO:0032580">
    <property type="term" value="C:Golgi cisterna membrane"/>
    <property type="evidence" value="ECO:0007669"/>
    <property type="project" value="UniProtKB-SubCell"/>
</dbReference>
<keyword evidence="6" id="KW-0333">Golgi apparatus</keyword>
<dbReference type="EMBL" id="JAAALK010000287">
    <property type="protein sequence ID" value="KAG8058703.1"/>
    <property type="molecule type" value="Genomic_DNA"/>
</dbReference>
<comment type="caution">
    <text evidence="7">The sequence shown here is derived from an EMBL/GenBank/DDBJ whole genome shotgun (WGS) entry which is preliminary data.</text>
</comment>
<dbReference type="Pfam" id="PF03254">
    <property type="entry name" value="XG_FTase"/>
    <property type="match status" value="1"/>
</dbReference>
<gene>
    <name evidence="7" type="ORF">GUJ93_ZPchr0002g26741</name>
</gene>
<reference evidence="7" key="2">
    <citation type="submission" date="2021-02" db="EMBL/GenBank/DDBJ databases">
        <authorList>
            <person name="Kimball J.A."/>
            <person name="Haas M.W."/>
            <person name="Macchietto M."/>
            <person name="Kono T."/>
            <person name="Duquette J."/>
            <person name="Shao M."/>
        </authorList>
    </citation>
    <scope>NUCLEOTIDE SEQUENCE</scope>
    <source>
        <tissue evidence="7">Fresh leaf tissue</tissue>
    </source>
</reference>
<comment type="similarity">
    <text evidence="1 6">Belongs to the glycosyltransferase 37 family.</text>
</comment>
<evidence type="ECO:0000256" key="4">
    <source>
        <dbReference type="ARBA" id="ARBA00023180"/>
    </source>
</evidence>
<dbReference type="EC" id="2.4.1.-" evidence="6"/>
<evidence type="ECO:0000256" key="1">
    <source>
        <dbReference type="ARBA" id="ARBA00010481"/>
    </source>
</evidence>
<dbReference type="Proteomes" id="UP000729402">
    <property type="component" value="Unassembled WGS sequence"/>
</dbReference>
<dbReference type="OrthoDB" id="428346at2759"/>
<dbReference type="GO" id="GO:0009969">
    <property type="term" value="P:xyloglucan biosynthetic process"/>
    <property type="evidence" value="ECO:0007669"/>
    <property type="project" value="TreeGrafter"/>
</dbReference>
<dbReference type="GO" id="GO:0042546">
    <property type="term" value="P:cell wall biogenesis"/>
    <property type="evidence" value="ECO:0007669"/>
    <property type="project" value="InterPro"/>
</dbReference>
<dbReference type="GO" id="GO:0071555">
    <property type="term" value="P:cell wall organization"/>
    <property type="evidence" value="ECO:0007669"/>
    <property type="project" value="UniProtKB-UniRule"/>
</dbReference>
<evidence type="ECO:0000256" key="6">
    <source>
        <dbReference type="RuleBase" id="RU367004"/>
    </source>
</evidence>
<accession>A0A8J5S5L9</accession>
<dbReference type="PANTHER" id="PTHR31889:SF4">
    <property type="entry name" value="FUCOSYLTRANSFERASE"/>
    <property type="match status" value="1"/>
</dbReference>
<comment type="subcellular location">
    <subcellularLocation>
        <location evidence="6">Golgi apparatus</location>
        <location evidence="6">Golgi stack membrane</location>
        <topology evidence="6">Single-pass type II membrane protein</topology>
    </subcellularLocation>
</comment>
<keyword evidence="3 6" id="KW-0808">Transferase</keyword>
<evidence type="ECO:0000256" key="5">
    <source>
        <dbReference type="ARBA" id="ARBA00023316"/>
    </source>
</evidence>
<evidence type="ECO:0000313" key="8">
    <source>
        <dbReference type="Proteomes" id="UP000729402"/>
    </source>
</evidence>
<organism evidence="7 8">
    <name type="scientific">Zizania palustris</name>
    <name type="common">Northern wild rice</name>
    <dbReference type="NCBI Taxonomy" id="103762"/>
    <lineage>
        <taxon>Eukaryota</taxon>
        <taxon>Viridiplantae</taxon>
        <taxon>Streptophyta</taxon>
        <taxon>Embryophyta</taxon>
        <taxon>Tracheophyta</taxon>
        <taxon>Spermatophyta</taxon>
        <taxon>Magnoliopsida</taxon>
        <taxon>Liliopsida</taxon>
        <taxon>Poales</taxon>
        <taxon>Poaceae</taxon>
        <taxon>BOP clade</taxon>
        <taxon>Oryzoideae</taxon>
        <taxon>Oryzeae</taxon>
        <taxon>Zizaniinae</taxon>
        <taxon>Zizania</taxon>
    </lineage>
</organism>
<keyword evidence="8" id="KW-1185">Reference proteome</keyword>
<sequence>MFPTKDLVFHHLSRYLFHPANAVWHAITAYYRAHLAGADQLVGIQLRVFHEETPPVAQVVLDQALSCARREKLLPAAGTTTVSTQAVLVTSLNSWYYERIREEFGGGVHQPSHEGRQRSENTAHDMRALTEMYLLSTCDVLLTSGFSTFGYVAQGLAGVRPWLLPRHPWWEKQPATEVPDPPCMRVPSPEPCFHSPSYYDCAARKDYDDIGKAAPYVRRCMDVSWGTQLVNGSSQW</sequence>